<organism evidence="2 3">
    <name type="scientific">Nitrosomonas halophila</name>
    <dbReference type="NCBI Taxonomy" id="44576"/>
    <lineage>
        <taxon>Bacteria</taxon>
        <taxon>Pseudomonadati</taxon>
        <taxon>Pseudomonadota</taxon>
        <taxon>Betaproteobacteria</taxon>
        <taxon>Nitrosomonadales</taxon>
        <taxon>Nitrosomonadaceae</taxon>
        <taxon>Nitrosomonas</taxon>
    </lineage>
</organism>
<dbReference type="GO" id="GO:0003676">
    <property type="term" value="F:nucleic acid binding"/>
    <property type="evidence" value="ECO:0007669"/>
    <property type="project" value="InterPro"/>
</dbReference>
<protein>
    <submittedName>
        <fullName evidence="2">ATP-dependent DNA helicase DinG</fullName>
    </submittedName>
</protein>
<keyword evidence="3" id="KW-1185">Reference proteome</keyword>
<dbReference type="GO" id="GO:0005524">
    <property type="term" value="F:ATP binding"/>
    <property type="evidence" value="ECO:0007669"/>
    <property type="project" value="InterPro"/>
</dbReference>
<accession>A0A1H3DDA2</accession>
<reference evidence="2 3" key="1">
    <citation type="submission" date="2016-10" db="EMBL/GenBank/DDBJ databases">
        <authorList>
            <person name="de Groot N.N."/>
        </authorList>
    </citation>
    <scope>NUCLEOTIDE SEQUENCE [LARGE SCALE GENOMIC DNA]</scope>
    <source>
        <strain evidence="2 3">Nm1</strain>
    </source>
</reference>
<feature type="non-terminal residue" evidence="2">
    <location>
        <position position="1"/>
    </location>
</feature>
<dbReference type="InterPro" id="IPR006555">
    <property type="entry name" value="ATP-dep_Helicase_C"/>
</dbReference>
<dbReference type="Gene3D" id="3.40.50.300">
    <property type="entry name" value="P-loop containing nucleotide triphosphate hydrolases"/>
    <property type="match status" value="1"/>
</dbReference>
<gene>
    <name evidence="2" type="ORF">SAMN05421881_10051</name>
</gene>
<dbReference type="STRING" id="44576.SAMN05421881_10051"/>
<sequence length="110" mass="12566">LLRDWAGCSTITGHGLTKGAFGYPQILPRSQKFKQEGHNAFMEYQLPHAIISLKQGAGRLIRDEHDRGVLMICDPRLVTKPYGKRIWQSLPPMKRTRDQAEALYFLKSTL</sequence>
<feature type="domain" description="ATP-dependent helicase C-terminal" evidence="1">
    <location>
        <begin position="24"/>
        <end position="92"/>
    </location>
</feature>
<keyword evidence="2" id="KW-0547">Nucleotide-binding</keyword>
<dbReference type="GO" id="GO:0006139">
    <property type="term" value="P:nucleobase-containing compound metabolic process"/>
    <property type="evidence" value="ECO:0007669"/>
    <property type="project" value="InterPro"/>
</dbReference>
<keyword evidence="2" id="KW-0347">Helicase</keyword>
<dbReference type="GO" id="GO:0004386">
    <property type="term" value="F:helicase activity"/>
    <property type="evidence" value="ECO:0007669"/>
    <property type="project" value="UniProtKB-KW"/>
</dbReference>
<evidence type="ECO:0000259" key="1">
    <source>
        <dbReference type="Pfam" id="PF13307"/>
    </source>
</evidence>
<keyword evidence="2" id="KW-0067">ATP-binding</keyword>
<dbReference type="Pfam" id="PF13307">
    <property type="entry name" value="Helicase_C_2"/>
    <property type="match status" value="1"/>
</dbReference>
<name>A0A1H3DDA2_9PROT</name>
<evidence type="ECO:0000313" key="2">
    <source>
        <dbReference type="EMBL" id="SDX64492.1"/>
    </source>
</evidence>
<dbReference type="Proteomes" id="UP000198640">
    <property type="component" value="Unassembled WGS sequence"/>
</dbReference>
<dbReference type="RefSeq" id="WP_281245705.1">
    <property type="nucleotide sequence ID" value="NZ_FNOY01000005.1"/>
</dbReference>
<dbReference type="EMBL" id="FNOY01000005">
    <property type="protein sequence ID" value="SDX64492.1"/>
    <property type="molecule type" value="Genomic_DNA"/>
</dbReference>
<proteinExistence type="predicted"/>
<evidence type="ECO:0000313" key="3">
    <source>
        <dbReference type="Proteomes" id="UP000198640"/>
    </source>
</evidence>
<keyword evidence="2" id="KW-0378">Hydrolase</keyword>
<dbReference type="AlphaFoldDB" id="A0A1H3DDA2"/>
<dbReference type="GO" id="GO:0016818">
    <property type="term" value="F:hydrolase activity, acting on acid anhydrides, in phosphorus-containing anhydrides"/>
    <property type="evidence" value="ECO:0007669"/>
    <property type="project" value="InterPro"/>
</dbReference>
<dbReference type="InterPro" id="IPR027417">
    <property type="entry name" value="P-loop_NTPase"/>
</dbReference>